<dbReference type="Proteomes" id="UP000440578">
    <property type="component" value="Unassembled WGS sequence"/>
</dbReference>
<dbReference type="InterPro" id="IPR001723">
    <property type="entry name" value="Nuclear_hrmn_rcpt"/>
</dbReference>
<evidence type="ECO:0000256" key="4">
    <source>
        <dbReference type="ARBA" id="ARBA00022833"/>
    </source>
</evidence>
<comment type="caution">
    <text evidence="14">The sequence shown here is derived from an EMBL/GenBank/DDBJ whole genome shotgun (WGS) entry which is preliminary data.</text>
</comment>
<dbReference type="GO" id="GO:0000122">
    <property type="term" value="P:negative regulation of transcription by RNA polymerase II"/>
    <property type="evidence" value="ECO:0007669"/>
    <property type="project" value="TreeGrafter"/>
</dbReference>
<gene>
    <name evidence="14" type="primary">Hr96</name>
    <name evidence="14" type="ORF">FJT64_025664</name>
</gene>
<evidence type="ECO:0000256" key="5">
    <source>
        <dbReference type="ARBA" id="ARBA00023015"/>
    </source>
</evidence>
<evidence type="ECO:0000256" key="6">
    <source>
        <dbReference type="ARBA" id="ARBA00023125"/>
    </source>
</evidence>
<dbReference type="GO" id="GO:0005634">
    <property type="term" value="C:nucleus"/>
    <property type="evidence" value="ECO:0007669"/>
    <property type="project" value="UniProtKB-SubCell"/>
</dbReference>
<evidence type="ECO:0000256" key="11">
    <source>
        <dbReference type="SAM" id="MobiDB-lite"/>
    </source>
</evidence>
<keyword evidence="9 10" id="KW-0539">Nucleus</keyword>
<dbReference type="InterPro" id="IPR035500">
    <property type="entry name" value="NHR-like_dom_sf"/>
</dbReference>
<keyword evidence="4 10" id="KW-0862">Zinc</keyword>
<dbReference type="SMART" id="SM00399">
    <property type="entry name" value="ZnF_C4"/>
    <property type="match status" value="1"/>
</dbReference>
<dbReference type="Gene3D" id="3.30.50.10">
    <property type="entry name" value="Erythroid Transcription Factor GATA-1, subunit A"/>
    <property type="match status" value="1"/>
</dbReference>
<keyword evidence="3 10" id="KW-0863">Zinc-finger</keyword>
<keyword evidence="8 10" id="KW-0675">Receptor</keyword>
<comment type="similarity">
    <text evidence="10">Belongs to the nuclear hormone receptor family.</text>
</comment>
<dbReference type="SMART" id="SM00430">
    <property type="entry name" value="HOLI"/>
    <property type="match status" value="1"/>
</dbReference>
<proteinExistence type="inferred from homology"/>
<dbReference type="PROSITE" id="PS51030">
    <property type="entry name" value="NUCLEAR_REC_DBD_2"/>
    <property type="match status" value="1"/>
</dbReference>
<evidence type="ECO:0000256" key="3">
    <source>
        <dbReference type="ARBA" id="ARBA00022771"/>
    </source>
</evidence>
<evidence type="ECO:0000313" key="14">
    <source>
        <dbReference type="EMBL" id="KAF0302248.1"/>
    </source>
</evidence>
<dbReference type="InterPro" id="IPR000536">
    <property type="entry name" value="Nucl_hrmn_rcpt_lig-bd"/>
</dbReference>
<keyword evidence="6 10" id="KW-0238">DNA-binding</keyword>
<feature type="domain" description="Nuclear receptor" evidence="12">
    <location>
        <begin position="89"/>
        <end position="164"/>
    </location>
</feature>
<keyword evidence="5 10" id="KW-0805">Transcription regulation</keyword>
<evidence type="ECO:0000256" key="9">
    <source>
        <dbReference type="ARBA" id="ARBA00023242"/>
    </source>
</evidence>
<keyword evidence="7 10" id="KW-0804">Transcription</keyword>
<evidence type="ECO:0000259" key="13">
    <source>
        <dbReference type="PROSITE" id="PS51843"/>
    </source>
</evidence>
<dbReference type="PANTHER" id="PTHR24082">
    <property type="entry name" value="NUCLEAR HORMONE RECEPTOR"/>
    <property type="match status" value="1"/>
</dbReference>
<evidence type="ECO:0000256" key="7">
    <source>
        <dbReference type="ARBA" id="ARBA00023163"/>
    </source>
</evidence>
<feature type="domain" description="NR LBD" evidence="13">
    <location>
        <begin position="326"/>
        <end position="559"/>
    </location>
</feature>
<dbReference type="PANTHER" id="PTHR24082:SF283">
    <property type="entry name" value="NUCLEAR HORMONE RECEPTOR HR96"/>
    <property type="match status" value="1"/>
</dbReference>
<dbReference type="CDD" id="cd06966">
    <property type="entry name" value="NR_DBD_CAR"/>
    <property type="match status" value="1"/>
</dbReference>
<dbReference type="PRINTS" id="PR00398">
    <property type="entry name" value="STRDHORMONER"/>
</dbReference>
<feature type="region of interest" description="Disordered" evidence="11">
    <location>
        <begin position="60"/>
        <end position="88"/>
    </location>
</feature>
<dbReference type="GO" id="GO:0006950">
    <property type="term" value="P:response to stress"/>
    <property type="evidence" value="ECO:0007669"/>
    <property type="project" value="UniProtKB-ARBA"/>
</dbReference>
<evidence type="ECO:0000256" key="2">
    <source>
        <dbReference type="ARBA" id="ARBA00022723"/>
    </source>
</evidence>
<dbReference type="Pfam" id="PF00105">
    <property type="entry name" value="zf-C4"/>
    <property type="match status" value="1"/>
</dbReference>
<dbReference type="Pfam" id="PF00104">
    <property type="entry name" value="Hormone_recep"/>
    <property type="match status" value="1"/>
</dbReference>
<dbReference type="PROSITE" id="PS51843">
    <property type="entry name" value="NR_LBD"/>
    <property type="match status" value="1"/>
</dbReference>
<dbReference type="OrthoDB" id="6352325at2759"/>
<evidence type="ECO:0000313" key="15">
    <source>
        <dbReference type="Proteomes" id="UP000440578"/>
    </source>
</evidence>
<protein>
    <submittedName>
        <fullName evidence="14">Nuclear hormone receptor HR96</fullName>
    </submittedName>
</protein>
<dbReference type="FunFam" id="3.30.50.10:FF:000042">
    <property type="entry name" value="Nuclear hormone receptor HR96"/>
    <property type="match status" value="1"/>
</dbReference>
<feature type="region of interest" description="Disordered" evidence="11">
    <location>
        <begin position="564"/>
        <end position="591"/>
    </location>
</feature>
<dbReference type="InterPro" id="IPR050234">
    <property type="entry name" value="Nuclear_hormone_rcpt_NR1"/>
</dbReference>
<feature type="region of interest" description="Disordered" evidence="11">
    <location>
        <begin position="175"/>
        <end position="199"/>
    </location>
</feature>
<dbReference type="GO" id="GO:0045944">
    <property type="term" value="P:positive regulation of transcription by RNA polymerase II"/>
    <property type="evidence" value="ECO:0007669"/>
    <property type="project" value="TreeGrafter"/>
</dbReference>
<dbReference type="EMBL" id="VIIS01001078">
    <property type="protein sequence ID" value="KAF0302248.1"/>
    <property type="molecule type" value="Genomic_DNA"/>
</dbReference>
<evidence type="ECO:0000259" key="12">
    <source>
        <dbReference type="PROSITE" id="PS51030"/>
    </source>
</evidence>
<dbReference type="SUPFAM" id="SSF57716">
    <property type="entry name" value="Glucocorticoid receptor-like (DNA-binding domain)"/>
    <property type="match status" value="1"/>
</dbReference>
<comment type="subcellular location">
    <subcellularLocation>
        <location evidence="1 10">Nucleus</location>
    </subcellularLocation>
</comment>
<organism evidence="14 15">
    <name type="scientific">Amphibalanus amphitrite</name>
    <name type="common">Striped barnacle</name>
    <name type="synonym">Balanus amphitrite</name>
    <dbReference type="NCBI Taxonomy" id="1232801"/>
    <lineage>
        <taxon>Eukaryota</taxon>
        <taxon>Metazoa</taxon>
        <taxon>Ecdysozoa</taxon>
        <taxon>Arthropoda</taxon>
        <taxon>Crustacea</taxon>
        <taxon>Multicrustacea</taxon>
        <taxon>Cirripedia</taxon>
        <taxon>Thoracica</taxon>
        <taxon>Thoracicalcarea</taxon>
        <taxon>Balanomorpha</taxon>
        <taxon>Balanoidea</taxon>
        <taxon>Balanidae</taxon>
        <taxon>Amphibalaninae</taxon>
        <taxon>Amphibalanus</taxon>
    </lineage>
</organism>
<dbReference type="GO" id="GO:0030154">
    <property type="term" value="P:cell differentiation"/>
    <property type="evidence" value="ECO:0007669"/>
    <property type="project" value="TreeGrafter"/>
</dbReference>
<name>A0A6A4WJB2_AMPAM</name>
<dbReference type="Gene3D" id="1.10.565.10">
    <property type="entry name" value="Retinoid X Receptor"/>
    <property type="match status" value="1"/>
</dbReference>
<sequence length="639" mass="69849">MQSSLSIFAYLPALTLESSLSVHSLELGGDLYCQPMGDTEEAALSAGAPVPVSVPAPGPGMVPGLPEGPPHHNGTVPPPGEAPATPRPAKECGVCGDKALGYNFNAITCESCKAFFRRNALKTKVFRCPFQDNCSIDTVTRRFCQKCRLKKCYTIGMKKEWIMTDEERKVKRQKINENRSRKCDQTTNGGVAPAGGIGGGEGFTPNIKAEQGSPYSAETSPSGWLPHSPVSPYRYGLASPGGPTAAVGAAGAHEPPAEGQRRMVGEMSPLSLKHCGVQVPDSPPEPTSIDDGSISMSTILGKALRAEFSDTQLREPVLPTGALNRAERDKIDELFEAEQALMAPLNEDNMFVNLVNTDPSLINVINLCDIAIRRLIKMSKKISSFRSLCQRDQIALLKGGCTELMILRSVTTYDAENNSWNIRANETDYTSIKLNVLKKAPYDVYEEHKQFNRTFSHRWKTDPYIMGIISAITLFCPSRPNLEHVDAITLEQESYYYLLRRYLLTTMSPCEARSEFLKLIKKMEELHRLNEDHIKIFMDVDPLHVEPLLIEIFDLNPMRSFAPAPPVDMSDHQHQPQHQHQPPVLQPPAAPAAGAAAAPAAAIEAATSTETTVVDSSAPLLSCAPGYRARRLGSDSALV</sequence>
<evidence type="ECO:0000256" key="8">
    <source>
        <dbReference type="ARBA" id="ARBA00023170"/>
    </source>
</evidence>
<dbReference type="InterPro" id="IPR001628">
    <property type="entry name" value="Znf_hrmn_rcpt"/>
</dbReference>
<dbReference type="GO" id="GO:0000978">
    <property type="term" value="F:RNA polymerase II cis-regulatory region sequence-specific DNA binding"/>
    <property type="evidence" value="ECO:0007669"/>
    <property type="project" value="TreeGrafter"/>
</dbReference>
<evidence type="ECO:0000256" key="1">
    <source>
        <dbReference type="ARBA" id="ARBA00004123"/>
    </source>
</evidence>
<feature type="compositionally biased region" description="Basic and acidic residues" evidence="11">
    <location>
        <begin position="175"/>
        <end position="184"/>
    </location>
</feature>
<dbReference type="AlphaFoldDB" id="A0A6A4WJB2"/>
<keyword evidence="15" id="KW-1185">Reference proteome</keyword>
<dbReference type="PROSITE" id="PS00031">
    <property type="entry name" value="NUCLEAR_REC_DBD_1"/>
    <property type="match status" value="1"/>
</dbReference>
<dbReference type="InterPro" id="IPR013088">
    <property type="entry name" value="Znf_NHR/GATA"/>
</dbReference>
<accession>A0A6A4WJB2</accession>
<dbReference type="PRINTS" id="PR00047">
    <property type="entry name" value="STROIDFINGER"/>
</dbReference>
<dbReference type="GO" id="GO:0004879">
    <property type="term" value="F:nuclear receptor activity"/>
    <property type="evidence" value="ECO:0007669"/>
    <property type="project" value="TreeGrafter"/>
</dbReference>
<evidence type="ECO:0000256" key="10">
    <source>
        <dbReference type="RuleBase" id="RU004334"/>
    </source>
</evidence>
<dbReference type="SUPFAM" id="SSF48508">
    <property type="entry name" value="Nuclear receptor ligand-binding domain"/>
    <property type="match status" value="1"/>
</dbReference>
<dbReference type="GO" id="GO:0008270">
    <property type="term" value="F:zinc ion binding"/>
    <property type="evidence" value="ECO:0007669"/>
    <property type="project" value="UniProtKB-KW"/>
</dbReference>
<keyword evidence="2 10" id="KW-0479">Metal-binding</keyword>
<reference evidence="14 15" key="1">
    <citation type="submission" date="2019-07" db="EMBL/GenBank/DDBJ databases">
        <title>Draft genome assembly of a fouling barnacle, Amphibalanus amphitrite (Darwin, 1854): The first reference genome for Thecostraca.</title>
        <authorList>
            <person name="Kim W."/>
        </authorList>
    </citation>
    <scope>NUCLEOTIDE SEQUENCE [LARGE SCALE GENOMIC DNA]</scope>
    <source>
        <strain evidence="14">SNU_AA5</strain>
        <tissue evidence="14">Soma without cirri and trophi</tissue>
    </source>
</reference>